<keyword evidence="3" id="KW-1185">Reference proteome</keyword>
<comment type="caution">
    <text evidence="2">The sequence shown here is derived from an EMBL/GenBank/DDBJ whole genome shotgun (WGS) entry which is preliminary data.</text>
</comment>
<organism evidence="2 3">
    <name type="scientific">Oopsacas minuta</name>
    <dbReference type="NCBI Taxonomy" id="111878"/>
    <lineage>
        <taxon>Eukaryota</taxon>
        <taxon>Metazoa</taxon>
        <taxon>Porifera</taxon>
        <taxon>Hexactinellida</taxon>
        <taxon>Hexasterophora</taxon>
        <taxon>Lyssacinosida</taxon>
        <taxon>Leucopsacidae</taxon>
        <taxon>Oopsacas</taxon>
    </lineage>
</organism>
<reference evidence="2 3" key="1">
    <citation type="journal article" date="2023" name="BMC Biol.">
        <title>The compact genome of the sponge Oopsacas minuta (Hexactinellida) is lacking key metazoan core genes.</title>
        <authorList>
            <person name="Santini S."/>
            <person name="Schenkelaars Q."/>
            <person name="Jourda C."/>
            <person name="Duchesne M."/>
            <person name="Belahbib H."/>
            <person name="Rocher C."/>
            <person name="Selva M."/>
            <person name="Riesgo A."/>
            <person name="Vervoort M."/>
            <person name="Leys S.P."/>
            <person name="Kodjabachian L."/>
            <person name="Le Bivic A."/>
            <person name="Borchiellini C."/>
            <person name="Claverie J.M."/>
            <person name="Renard E."/>
        </authorList>
    </citation>
    <scope>NUCLEOTIDE SEQUENCE [LARGE SCALE GENOMIC DNA]</scope>
    <source>
        <strain evidence="2">SPO-2</strain>
    </source>
</reference>
<sequence length="71" mass="8213">MITKKKCIPKQLEVFEFILMNYVNFLFNFLLQNFIILEILENSPNTSSDTDNATESNVPECCPNRINVQAN</sequence>
<proteinExistence type="predicted"/>
<feature type="region of interest" description="Disordered" evidence="1">
    <location>
        <begin position="45"/>
        <end position="71"/>
    </location>
</feature>
<name>A0AAV7JP00_9METZ</name>
<dbReference type="Proteomes" id="UP001165289">
    <property type="component" value="Unassembled WGS sequence"/>
</dbReference>
<accession>A0AAV7JP00</accession>
<gene>
    <name evidence="2" type="ORF">LOD99_6087</name>
</gene>
<dbReference type="EMBL" id="JAKMXF010000313">
    <property type="protein sequence ID" value="KAI6650170.1"/>
    <property type="molecule type" value="Genomic_DNA"/>
</dbReference>
<protein>
    <submittedName>
        <fullName evidence="2">Uncharacterized protein</fullName>
    </submittedName>
</protein>
<evidence type="ECO:0000313" key="3">
    <source>
        <dbReference type="Proteomes" id="UP001165289"/>
    </source>
</evidence>
<dbReference type="AlphaFoldDB" id="A0AAV7JP00"/>
<evidence type="ECO:0000313" key="2">
    <source>
        <dbReference type="EMBL" id="KAI6650170.1"/>
    </source>
</evidence>
<evidence type="ECO:0000256" key="1">
    <source>
        <dbReference type="SAM" id="MobiDB-lite"/>
    </source>
</evidence>
<feature type="compositionally biased region" description="Polar residues" evidence="1">
    <location>
        <begin position="45"/>
        <end position="57"/>
    </location>
</feature>